<reference evidence="4" key="1">
    <citation type="journal article" date="2007" name="Int. J. Syst. Evol. Microbiol.">
        <title>Luteimonas composti sp. nov., a moderately thermophilic bacterium isolated from food waste.</title>
        <authorList>
            <person name="Young C.C."/>
            <person name="Kampfer P."/>
            <person name="Chen W.M."/>
            <person name="Yen W.S."/>
            <person name="Arun A.B."/>
            <person name="Lai W.A."/>
            <person name="Shen F.T."/>
            <person name="Rekha P.D."/>
            <person name="Lin K.Y."/>
            <person name="Chou J.H."/>
        </authorList>
    </citation>
    <scope>NUCLEOTIDE SEQUENCE</scope>
    <source>
        <strain evidence="4">CC-YY355</strain>
    </source>
</reference>
<organism evidence="4 5">
    <name type="scientific">Luteimonas composti</name>
    <dbReference type="NCBI Taxonomy" id="398257"/>
    <lineage>
        <taxon>Bacteria</taxon>
        <taxon>Pseudomonadati</taxon>
        <taxon>Pseudomonadota</taxon>
        <taxon>Gammaproteobacteria</taxon>
        <taxon>Lysobacterales</taxon>
        <taxon>Lysobacteraceae</taxon>
        <taxon>Luteimonas</taxon>
    </lineage>
</organism>
<evidence type="ECO:0000313" key="5">
    <source>
        <dbReference type="Proteomes" id="UP001160550"/>
    </source>
</evidence>
<dbReference type="SUPFAM" id="SSF54523">
    <property type="entry name" value="Pili subunits"/>
    <property type="match status" value="1"/>
</dbReference>
<accession>A0ABT6MRL2</accession>
<dbReference type="RefSeq" id="WP_280942246.1">
    <property type="nucleotide sequence ID" value="NZ_JARYGX010000017.1"/>
</dbReference>
<reference evidence="4" key="2">
    <citation type="submission" date="2023-04" db="EMBL/GenBank/DDBJ databases">
        <authorList>
            <person name="Sun J.-Q."/>
        </authorList>
    </citation>
    <scope>NUCLEOTIDE SEQUENCE</scope>
    <source>
        <strain evidence="4">CC-YY355</strain>
    </source>
</reference>
<feature type="transmembrane region" description="Helical" evidence="3">
    <location>
        <begin position="32"/>
        <end position="57"/>
    </location>
</feature>
<keyword evidence="3" id="KW-1133">Transmembrane helix</keyword>
<keyword evidence="3" id="KW-0812">Transmembrane</keyword>
<dbReference type="Proteomes" id="UP001160550">
    <property type="component" value="Unassembled WGS sequence"/>
</dbReference>
<name>A0ABT6MRL2_9GAMM</name>
<dbReference type="InterPro" id="IPR045584">
    <property type="entry name" value="Pilin-like"/>
</dbReference>
<comment type="similarity">
    <text evidence="1">Belongs to the N-Me-Phe pilin family.</text>
</comment>
<evidence type="ECO:0000256" key="1">
    <source>
        <dbReference type="ARBA" id="ARBA00005233"/>
    </source>
</evidence>
<keyword evidence="3" id="KW-0472">Membrane</keyword>
<proteinExistence type="inferred from homology"/>
<dbReference type="InterPro" id="IPR001082">
    <property type="entry name" value="Pilin"/>
</dbReference>
<evidence type="ECO:0000256" key="3">
    <source>
        <dbReference type="SAM" id="Phobius"/>
    </source>
</evidence>
<dbReference type="EMBL" id="JARYGX010000017">
    <property type="protein sequence ID" value="MDH7453035.1"/>
    <property type="molecule type" value="Genomic_DNA"/>
</dbReference>
<evidence type="ECO:0000313" key="4">
    <source>
        <dbReference type="EMBL" id="MDH7453035.1"/>
    </source>
</evidence>
<feature type="region of interest" description="Disordered" evidence="2">
    <location>
        <begin position="1"/>
        <end position="25"/>
    </location>
</feature>
<protein>
    <submittedName>
        <fullName evidence="4">Pilin</fullName>
    </submittedName>
</protein>
<feature type="compositionally biased region" description="Pro residues" evidence="2">
    <location>
        <begin position="7"/>
        <end position="25"/>
    </location>
</feature>
<dbReference type="Pfam" id="PF00114">
    <property type="entry name" value="Pilin"/>
    <property type="match status" value="1"/>
</dbReference>
<comment type="caution">
    <text evidence="4">The sequence shown here is derived from an EMBL/GenBank/DDBJ whole genome shotgun (WGS) entry which is preliminary data.</text>
</comment>
<keyword evidence="5" id="KW-1185">Reference proteome</keyword>
<sequence>MSEPAGSGPPPLPPPLRRADPAPPQPRPSGCLVALLVAAGLTIPLLAILAATAVPAYQDDRARLMVAAALAETASLKPRVAAFAAGHGRCPGSDDPGFDAGTPGGAHAGVAFGAPDIGCVMEIALNDARGGPLDGSLLWLELDADSTWRCSSDADDRYLPRHCRG</sequence>
<evidence type="ECO:0000256" key="2">
    <source>
        <dbReference type="SAM" id="MobiDB-lite"/>
    </source>
</evidence>
<dbReference type="Gene3D" id="3.30.700.10">
    <property type="entry name" value="Glycoprotein, Type 4 Pilin"/>
    <property type="match status" value="1"/>
</dbReference>
<gene>
    <name evidence="4" type="ORF">QF205_08090</name>
</gene>